<dbReference type="EnsemblPlants" id="ORUFI07G22030.1">
    <property type="protein sequence ID" value="ORUFI07G22030.1"/>
    <property type="gene ID" value="ORUFI07G22030"/>
</dbReference>
<proteinExistence type="predicted"/>
<protein>
    <submittedName>
        <fullName evidence="2">Uncharacterized protein</fullName>
    </submittedName>
</protein>
<dbReference type="AlphaFoldDB" id="A0A0E0QAT1"/>
<organism evidence="2 3">
    <name type="scientific">Oryza rufipogon</name>
    <name type="common">Brownbeard rice</name>
    <name type="synonym">Asian wild rice</name>
    <dbReference type="NCBI Taxonomy" id="4529"/>
    <lineage>
        <taxon>Eukaryota</taxon>
        <taxon>Viridiplantae</taxon>
        <taxon>Streptophyta</taxon>
        <taxon>Embryophyta</taxon>
        <taxon>Tracheophyta</taxon>
        <taxon>Spermatophyta</taxon>
        <taxon>Magnoliopsida</taxon>
        <taxon>Liliopsida</taxon>
        <taxon>Poales</taxon>
        <taxon>Poaceae</taxon>
        <taxon>BOP clade</taxon>
        <taxon>Oryzoideae</taxon>
        <taxon>Oryzeae</taxon>
        <taxon>Oryzinae</taxon>
        <taxon>Oryza</taxon>
    </lineage>
</organism>
<name>A0A0E0QAT1_ORYRU</name>
<evidence type="ECO:0000256" key="1">
    <source>
        <dbReference type="SAM" id="MobiDB-lite"/>
    </source>
</evidence>
<feature type="compositionally biased region" description="Low complexity" evidence="1">
    <location>
        <begin position="111"/>
        <end position="135"/>
    </location>
</feature>
<reference evidence="2" key="2">
    <citation type="submission" date="2015-06" db="UniProtKB">
        <authorList>
            <consortium name="EnsemblPlants"/>
        </authorList>
    </citation>
    <scope>IDENTIFICATION</scope>
</reference>
<reference evidence="3" key="1">
    <citation type="submission" date="2013-06" db="EMBL/GenBank/DDBJ databases">
        <authorList>
            <person name="Zhao Q."/>
        </authorList>
    </citation>
    <scope>NUCLEOTIDE SEQUENCE</scope>
    <source>
        <strain evidence="3">cv. W1943</strain>
    </source>
</reference>
<feature type="compositionally biased region" description="Basic and acidic residues" evidence="1">
    <location>
        <begin position="60"/>
        <end position="70"/>
    </location>
</feature>
<evidence type="ECO:0000313" key="2">
    <source>
        <dbReference type="EnsemblPlants" id="ORUFI07G22030.1"/>
    </source>
</evidence>
<evidence type="ECO:0000313" key="3">
    <source>
        <dbReference type="Proteomes" id="UP000008022"/>
    </source>
</evidence>
<dbReference type="Proteomes" id="UP000008022">
    <property type="component" value="Unassembled WGS sequence"/>
</dbReference>
<dbReference type="Gramene" id="ORUFI07G22030.1">
    <property type="protein sequence ID" value="ORUFI07G22030.1"/>
    <property type="gene ID" value="ORUFI07G22030"/>
</dbReference>
<keyword evidence="3" id="KW-1185">Reference proteome</keyword>
<feature type="region of interest" description="Disordered" evidence="1">
    <location>
        <begin position="40"/>
        <end position="151"/>
    </location>
</feature>
<accession>A0A0E0QAT1</accession>
<dbReference type="HOGENOM" id="CLU_1734489_0_0_1"/>
<sequence>MKLSLEPNSRHGWKAMPSNAVTSATLANVNFRGLKLTSAFAGATTPRPGIGASSGWYDFEPGRQEEEHGAATDPGFDAEPPATDEHANDRRQVRAAHPERRTREHRERQPVRASSSTATIAPTSSQPPSRQPPAAMDRWTMEQRRKGMRTG</sequence>
<feature type="compositionally biased region" description="Basic and acidic residues" evidence="1">
    <location>
        <begin position="83"/>
        <end position="110"/>
    </location>
</feature>